<name>X1R266_9ZZZZ</name>
<protein>
    <submittedName>
        <fullName evidence="2">Uncharacterized protein</fullName>
    </submittedName>
</protein>
<evidence type="ECO:0000256" key="1">
    <source>
        <dbReference type="SAM" id="MobiDB-lite"/>
    </source>
</evidence>
<proteinExistence type="predicted"/>
<sequence>LDQDLTVGRVFKFNLKCLKCSVEVNGKVMRQSSQKEELNGYGVMFVKLTDAEKMGINAIIKDLEKGGARDFSREGDGTVPADSEVAERTHQRKTAARYKLLHEAILTSEIRIREQAKNKYHPHFFMEYIAAALIGYTNRMRMSVIGSLVKILWAPKSGIRLMMEPRRILDTGDKT</sequence>
<dbReference type="EMBL" id="BARW01008972">
    <property type="protein sequence ID" value="GAI74633.1"/>
    <property type="molecule type" value="Genomic_DNA"/>
</dbReference>
<gene>
    <name evidence="2" type="ORF">S12H4_18205</name>
</gene>
<dbReference type="AlphaFoldDB" id="X1R266"/>
<accession>X1R266</accession>
<comment type="caution">
    <text evidence="2">The sequence shown here is derived from an EMBL/GenBank/DDBJ whole genome shotgun (WGS) entry which is preliminary data.</text>
</comment>
<reference evidence="2" key="1">
    <citation type="journal article" date="2014" name="Front. Microbiol.">
        <title>High frequency of phylogenetically diverse reductive dehalogenase-homologous genes in deep subseafloor sedimentary metagenomes.</title>
        <authorList>
            <person name="Kawai M."/>
            <person name="Futagami T."/>
            <person name="Toyoda A."/>
            <person name="Takaki Y."/>
            <person name="Nishi S."/>
            <person name="Hori S."/>
            <person name="Arai W."/>
            <person name="Tsubouchi T."/>
            <person name="Morono Y."/>
            <person name="Uchiyama I."/>
            <person name="Ito T."/>
            <person name="Fujiyama A."/>
            <person name="Inagaki F."/>
            <person name="Takami H."/>
        </authorList>
    </citation>
    <scope>NUCLEOTIDE SEQUENCE</scope>
    <source>
        <strain evidence="2">Expedition CK06-06</strain>
    </source>
</reference>
<evidence type="ECO:0000313" key="2">
    <source>
        <dbReference type="EMBL" id="GAI74633.1"/>
    </source>
</evidence>
<feature type="region of interest" description="Disordered" evidence="1">
    <location>
        <begin position="70"/>
        <end position="90"/>
    </location>
</feature>
<organism evidence="2">
    <name type="scientific">marine sediment metagenome</name>
    <dbReference type="NCBI Taxonomy" id="412755"/>
    <lineage>
        <taxon>unclassified sequences</taxon>
        <taxon>metagenomes</taxon>
        <taxon>ecological metagenomes</taxon>
    </lineage>
</organism>
<feature type="non-terminal residue" evidence="2">
    <location>
        <position position="1"/>
    </location>
</feature>